<dbReference type="RefSeq" id="WP_170233224.1">
    <property type="nucleotide sequence ID" value="NZ_CP036259.1"/>
</dbReference>
<dbReference type="Proteomes" id="UP000320776">
    <property type="component" value="Chromosome"/>
</dbReference>
<evidence type="ECO:0000313" key="1">
    <source>
        <dbReference type="EMBL" id="QDR80564.1"/>
    </source>
</evidence>
<organism evidence="1 2">
    <name type="scientific">Sporomusa termitida</name>
    <dbReference type="NCBI Taxonomy" id="2377"/>
    <lineage>
        <taxon>Bacteria</taxon>
        <taxon>Bacillati</taxon>
        <taxon>Bacillota</taxon>
        <taxon>Negativicutes</taxon>
        <taxon>Selenomonadales</taxon>
        <taxon>Sporomusaceae</taxon>
        <taxon>Sporomusa</taxon>
    </lineage>
</organism>
<keyword evidence="2" id="KW-1185">Reference proteome</keyword>
<protein>
    <submittedName>
        <fullName evidence="1">Uncharacterized protein</fullName>
    </submittedName>
</protein>
<dbReference type="EMBL" id="CP036259">
    <property type="protein sequence ID" value="QDR80564.1"/>
    <property type="molecule type" value="Genomic_DNA"/>
</dbReference>
<accession>A0A517DT85</accession>
<dbReference type="AlphaFoldDB" id="A0A517DT85"/>
<reference evidence="1 2" key="1">
    <citation type="submission" date="2019-02" db="EMBL/GenBank/DDBJ databases">
        <title>Closed genome of Sporomusa termitida DSM 4440.</title>
        <authorList>
            <person name="Poehlein A."/>
            <person name="Daniel R."/>
        </authorList>
    </citation>
    <scope>NUCLEOTIDE SEQUENCE [LARGE SCALE GENOMIC DNA]</scope>
    <source>
        <strain evidence="1 2">DSM 4440</strain>
    </source>
</reference>
<gene>
    <name evidence="1" type="ORF">SPTER_18930</name>
</gene>
<evidence type="ECO:0000313" key="2">
    <source>
        <dbReference type="Proteomes" id="UP000320776"/>
    </source>
</evidence>
<dbReference type="KEGG" id="sted:SPTER_18930"/>
<sequence length="52" mass="5963">MEENKAMLLELTPFIAKAMASRFEIRQELNKIFAEGLVLVNIFGKTMAGKRY</sequence>
<name>A0A517DT85_9FIRM</name>
<proteinExistence type="predicted"/>